<proteinExistence type="inferred from homology"/>
<dbReference type="PANTHER" id="PTHR43046:SF12">
    <property type="entry name" value="GDP-MANNOSE MANNOSYL HYDROLASE"/>
    <property type="match status" value="1"/>
</dbReference>
<dbReference type="Proteomes" id="UP001628179">
    <property type="component" value="Unassembled WGS sequence"/>
</dbReference>
<comment type="caution">
    <text evidence="6">The sequence shown here is derived from an EMBL/GenBank/DDBJ whole genome shotgun (WGS) entry which is preliminary data.</text>
</comment>
<feature type="domain" description="Nudix hydrolase" evidence="5">
    <location>
        <begin position="49"/>
        <end position="182"/>
    </location>
</feature>
<dbReference type="Pfam" id="PF00293">
    <property type="entry name" value="NUDIX"/>
    <property type="match status" value="1"/>
</dbReference>
<evidence type="ECO:0000256" key="2">
    <source>
        <dbReference type="ARBA" id="ARBA00022801"/>
    </source>
</evidence>
<name>A0ABQ0G284_9PEZI</name>
<comment type="similarity">
    <text evidence="4">Belongs to the Nudix hydrolase family.</text>
</comment>
<gene>
    <name evidence="6" type="ORF">MFIFM68171_02056</name>
</gene>
<evidence type="ECO:0000313" key="7">
    <source>
        <dbReference type="Proteomes" id="UP001628179"/>
    </source>
</evidence>
<evidence type="ECO:0000256" key="4">
    <source>
        <dbReference type="RuleBase" id="RU003476"/>
    </source>
</evidence>
<evidence type="ECO:0000256" key="3">
    <source>
        <dbReference type="ARBA" id="ARBA00022842"/>
    </source>
</evidence>
<reference evidence="6 7" key="1">
    <citation type="submission" date="2024-09" db="EMBL/GenBank/DDBJ databases">
        <title>Itraconazole resistance in Madurella fahalii resulting from another homologue of gene encoding cytochrome P450 14-alpha sterol demethylase (CYP51).</title>
        <authorList>
            <person name="Yoshioka I."/>
            <person name="Fahal A.H."/>
            <person name="Kaneko S."/>
            <person name="Yaguchi T."/>
        </authorList>
    </citation>
    <scope>NUCLEOTIDE SEQUENCE [LARGE SCALE GENOMIC DNA]</scope>
    <source>
        <strain evidence="6 7">IFM 68171</strain>
    </source>
</reference>
<dbReference type="InterPro" id="IPR020476">
    <property type="entry name" value="Nudix_hydrolase"/>
</dbReference>
<dbReference type="InterPro" id="IPR000086">
    <property type="entry name" value="NUDIX_hydrolase_dom"/>
</dbReference>
<dbReference type="PROSITE" id="PS51462">
    <property type="entry name" value="NUDIX"/>
    <property type="match status" value="1"/>
</dbReference>
<keyword evidence="2 4" id="KW-0378">Hydrolase</keyword>
<dbReference type="PANTHER" id="PTHR43046">
    <property type="entry name" value="GDP-MANNOSE MANNOSYL HYDROLASE"/>
    <property type="match status" value="1"/>
</dbReference>
<protein>
    <recommendedName>
        <fullName evidence="5">Nudix hydrolase domain-containing protein</fullName>
    </recommendedName>
</protein>
<evidence type="ECO:0000259" key="5">
    <source>
        <dbReference type="PROSITE" id="PS51462"/>
    </source>
</evidence>
<dbReference type="Gene3D" id="3.90.79.10">
    <property type="entry name" value="Nucleoside Triphosphate Pyrophosphohydrolase"/>
    <property type="match status" value="1"/>
</dbReference>
<evidence type="ECO:0000313" key="6">
    <source>
        <dbReference type="EMBL" id="GAB1311846.1"/>
    </source>
</evidence>
<keyword evidence="3" id="KW-0460">Magnesium</keyword>
<sequence>MVDDGPNEAAEFTRRLGVEHRDILLGIRPIPSDIPIKVLGSRQLGMQYTKRSSVRAVVTSSDGRVLIVKAHKENYYKLPGGGIEEGESHRETAEREVFEETGSRVSLQGSLFAMSEEFRHHLHQFSYCYRASLLEDTGKPELTEEEVDDGLCHEWVPLDKALEIMASVEPTSELGRYIKERDIFFLAEALKVADTQPHHCRPFFVTRSA</sequence>
<dbReference type="RefSeq" id="XP_070913579.1">
    <property type="nucleotide sequence ID" value="XM_071057478.1"/>
</dbReference>
<dbReference type="InterPro" id="IPR020084">
    <property type="entry name" value="NUDIX_hydrolase_CS"/>
</dbReference>
<dbReference type="PRINTS" id="PR00502">
    <property type="entry name" value="NUDIXFAMILY"/>
</dbReference>
<comment type="cofactor">
    <cofactor evidence="1">
        <name>Mg(2+)</name>
        <dbReference type="ChEBI" id="CHEBI:18420"/>
    </cofactor>
</comment>
<dbReference type="EMBL" id="BAAFSV010000001">
    <property type="protein sequence ID" value="GAB1311846.1"/>
    <property type="molecule type" value="Genomic_DNA"/>
</dbReference>
<keyword evidence="7" id="KW-1185">Reference proteome</keyword>
<dbReference type="PROSITE" id="PS00893">
    <property type="entry name" value="NUDIX_BOX"/>
    <property type="match status" value="1"/>
</dbReference>
<evidence type="ECO:0000256" key="1">
    <source>
        <dbReference type="ARBA" id="ARBA00001946"/>
    </source>
</evidence>
<accession>A0ABQ0G284</accession>
<dbReference type="SUPFAM" id="SSF55811">
    <property type="entry name" value="Nudix"/>
    <property type="match status" value="1"/>
</dbReference>
<organism evidence="6 7">
    <name type="scientific">Madurella fahalii</name>
    <dbReference type="NCBI Taxonomy" id="1157608"/>
    <lineage>
        <taxon>Eukaryota</taxon>
        <taxon>Fungi</taxon>
        <taxon>Dikarya</taxon>
        <taxon>Ascomycota</taxon>
        <taxon>Pezizomycotina</taxon>
        <taxon>Sordariomycetes</taxon>
        <taxon>Sordariomycetidae</taxon>
        <taxon>Sordariales</taxon>
        <taxon>Sordariales incertae sedis</taxon>
        <taxon>Madurella</taxon>
    </lineage>
</organism>
<dbReference type="GeneID" id="98172801"/>
<dbReference type="InterPro" id="IPR015797">
    <property type="entry name" value="NUDIX_hydrolase-like_dom_sf"/>
</dbReference>